<keyword evidence="4" id="KW-0274">FAD</keyword>
<organism evidence="7 8">
    <name type="scientific">Seongchinamella sediminis</name>
    <dbReference type="NCBI Taxonomy" id="2283635"/>
    <lineage>
        <taxon>Bacteria</taxon>
        <taxon>Pseudomonadati</taxon>
        <taxon>Pseudomonadota</taxon>
        <taxon>Gammaproteobacteria</taxon>
        <taxon>Cellvibrionales</taxon>
        <taxon>Halieaceae</taxon>
        <taxon>Seongchinamella</taxon>
    </lineage>
</organism>
<dbReference type="Pfam" id="PF01565">
    <property type="entry name" value="FAD_binding_4"/>
    <property type="match status" value="1"/>
</dbReference>
<dbReference type="Gene3D" id="3.30.70.2740">
    <property type="match status" value="1"/>
</dbReference>
<dbReference type="Gene3D" id="1.10.45.10">
    <property type="entry name" value="Vanillyl-alcohol Oxidase, Chain A, domain 4"/>
    <property type="match status" value="1"/>
</dbReference>
<dbReference type="SUPFAM" id="SSF56176">
    <property type="entry name" value="FAD-binding/transporter-associated domain-like"/>
    <property type="match status" value="1"/>
</dbReference>
<gene>
    <name evidence="7" type="ORF">DWB85_08280</name>
</gene>
<comment type="caution">
    <text evidence="7">The sequence shown here is derived from an EMBL/GenBank/DDBJ whole genome shotgun (WGS) entry which is preliminary data.</text>
</comment>
<evidence type="ECO:0000256" key="4">
    <source>
        <dbReference type="ARBA" id="ARBA00022827"/>
    </source>
</evidence>
<evidence type="ECO:0000256" key="5">
    <source>
        <dbReference type="ARBA" id="ARBA00023002"/>
    </source>
</evidence>
<evidence type="ECO:0000256" key="1">
    <source>
        <dbReference type="ARBA" id="ARBA00001974"/>
    </source>
</evidence>
<dbReference type="InterPro" id="IPR036318">
    <property type="entry name" value="FAD-bd_PCMH-like_sf"/>
</dbReference>
<dbReference type="SUPFAM" id="SSF55103">
    <property type="entry name" value="FAD-linked oxidases, C-terminal domain"/>
    <property type="match status" value="1"/>
</dbReference>
<keyword evidence="3" id="KW-0285">Flavoprotein</keyword>
<dbReference type="InterPro" id="IPR016166">
    <property type="entry name" value="FAD-bd_PCMH"/>
</dbReference>
<dbReference type="GO" id="GO:0022904">
    <property type="term" value="P:respiratory electron transport chain"/>
    <property type="evidence" value="ECO:0007669"/>
    <property type="project" value="TreeGrafter"/>
</dbReference>
<sequence length="458" mass="49586">MSDTDKLLAQLRDIVGDKGLLTGDDVSSRPNRSWGQGSCPARAIVRPASTEEVSQVLRLCNDAGQSLVPWGGLTGLVDGITCNPEDLVISLERMNAIEHVDAEAGVMTVQAGAVLQNVQEAAQEAGWQFAVDFGARGSAQIGGMIGTNAGGNSVVRYGMMREQVLGLEAVLADGTVISSMNEMLKNNTGYDLKQLFIGSEGTLGIVTRAVLRLRPRARSVQTAFVALDSFADVAGLLRRLGVELEGKLSSFEVMWRNFYHFMTDESGKHQAVLPTSHPYYVLLESEGADPEREQEQFMAVLGALMEEGHVADAVICQSSQQAAQLWEMRDDVETLMHATFPPAIFDISLPIREMEAYIDDLAGVLEARYPDTRLVSFGHLGDGNIHLGIGPVEDKHAIETLVYERLGKAGGSVSAEHGIGLEKREFLPHSRSPAEMALMRSIKQALDPGNILNPGKIF</sequence>
<name>A0A3L7E286_9GAMM</name>
<dbReference type="OrthoDB" id="9811557at2"/>
<dbReference type="InterPro" id="IPR016171">
    <property type="entry name" value="Vanillyl_alc_oxidase_C-sub2"/>
</dbReference>
<dbReference type="GO" id="GO:0071949">
    <property type="term" value="F:FAD binding"/>
    <property type="evidence" value="ECO:0007669"/>
    <property type="project" value="InterPro"/>
</dbReference>
<dbReference type="Gene3D" id="3.30.43.10">
    <property type="entry name" value="Uridine Diphospho-n-acetylenolpyruvylglucosamine Reductase, domain 2"/>
    <property type="match status" value="1"/>
</dbReference>
<dbReference type="InterPro" id="IPR006094">
    <property type="entry name" value="Oxid_FAD_bind_N"/>
</dbReference>
<comment type="cofactor">
    <cofactor evidence="1">
        <name>FAD</name>
        <dbReference type="ChEBI" id="CHEBI:57692"/>
    </cofactor>
</comment>
<dbReference type="InterPro" id="IPR016169">
    <property type="entry name" value="FAD-bd_PCMH_sub2"/>
</dbReference>
<dbReference type="PROSITE" id="PS51387">
    <property type="entry name" value="FAD_PCMH"/>
    <property type="match status" value="1"/>
</dbReference>
<evidence type="ECO:0000313" key="8">
    <source>
        <dbReference type="Proteomes" id="UP000265509"/>
    </source>
</evidence>
<dbReference type="InterPro" id="IPR016167">
    <property type="entry name" value="FAD-bd_PCMH_sub1"/>
</dbReference>
<comment type="similarity">
    <text evidence="2">Belongs to the FAD-binding oxidoreductase/transferase type 4 family.</text>
</comment>
<reference evidence="7 8" key="1">
    <citation type="submission" date="2018-07" db="EMBL/GenBank/DDBJ databases">
        <title>Halioglobus sp. genome submission.</title>
        <authorList>
            <person name="Ye M.-Q."/>
            <person name="Du Z.-J."/>
        </authorList>
    </citation>
    <scope>NUCLEOTIDE SEQUENCE [LARGE SCALE GENOMIC DNA]</scope>
    <source>
        <strain evidence="7 8">U0301</strain>
    </source>
</reference>
<dbReference type="InterPro" id="IPR051264">
    <property type="entry name" value="FAD-oxidored/transferase_4"/>
</dbReference>
<dbReference type="FunFam" id="1.10.45.10:FF:000001">
    <property type="entry name" value="D-lactate dehydrogenase mitochondrial"/>
    <property type="match status" value="1"/>
</dbReference>
<proteinExistence type="inferred from homology"/>
<dbReference type="InterPro" id="IPR004113">
    <property type="entry name" value="FAD-bd_oxidored_4_C"/>
</dbReference>
<keyword evidence="8" id="KW-1185">Reference proteome</keyword>
<dbReference type="PANTHER" id="PTHR43716">
    <property type="entry name" value="D-2-HYDROXYGLUTARATE DEHYDROGENASE, MITOCHONDRIAL"/>
    <property type="match status" value="1"/>
</dbReference>
<dbReference type="AlphaFoldDB" id="A0A3L7E286"/>
<dbReference type="Gene3D" id="3.30.465.10">
    <property type="match status" value="1"/>
</dbReference>
<dbReference type="Pfam" id="PF02913">
    <property type="entry name" value="FAD-oxidase_C"/>
    <property type="match status" value="1"/>
</dbReference>
<dbReference type="Proteomes" id="UP000265509">
    <property type="component" value="Unassembled WGS sequence"/>
</dbReference>
<dbReference type="GO" id="GO:0016491">
    <property type="term" value="F:oxidoreductase activity"/>
    <property type="evidence" value="ECO:0007669"/>
    <property type="project" value="UniProtKB-KW"/>
</dbReference>
<evidence type="ECO:0000313" key="7">
    <source>
        <dbReference type="EMBL" id="RLQ22272.1"/>
    </source>
</evidence>
<dbReference type="PANTHER" id="PTHR43716:SF1">
    <property type="entry name" value="D-2-HYDROXYGLUTARATE DEHYDROGENASE, MITOCHONDRIAL"/>
    <property type="match status" value="1"/>
</dbReference>
<evidence type="ECO:0000256" key="3">
    <source>
        <dbReference type="ARBA" id="ARBA00022630"/>
    </source>
</evidence>
<feature type="domain" description="FAD-binding PCMH-type" evidence="6">
    <location>
        <begin position="36"/>
        <end position="216"/>
    </location>
</feature>
<dbReference type="RefSeq" id="WP_117953746.1">
    <property type="nucleotide sequence ID" value="NZ_QRAN01000007.1"/>
</dbReference>
<dbReference type="InterPro" id="IPR016164">
    <property type="entry name" value="FAD-linked_Oxase-like_C"/>
</dbReference>
<accession>A0A3L7E286</accession>
<dbReference type="EMBL" id="QRAN01000007">
    <property type="protein sequence ID" value="RLQ22272.1"/>
    <property type="molecule type" value="Genomic_DNA"/>
</dbReference>
<evidence type="ECO:0000256" key="2">
    <source>
        <dbReference type="ARBA" id="ARBA00008000"/>
    </source>
</evidence>
<evidence type="ECO:0000259" key="6">
    <source>
        <dbReference type="PROSITE" id="PS51387"/>
    </source>
</evidence>
<keyword evidence="5" id="KW-0560">Oxidoreductase</keyword>
<dbReference type="Gene3D" id="3.30.70.2190">
    <property type="match status" value="1"/>
</dbReference>
<protein>
    <submittedName>
        <fullName evidence="7">FAD-binding protein</fullName>
    </submittedName>
</protein>